<dbReference type="AlphaFoldDB" id="A0A420DIQ0"/>
<proteinExistence type="predicted"/>
<sequence>MSGEFNAGLEAHLKGGLTTVCHAWAITRKDGVVFAFTDHDLPLRFAGFEFRADAGLSALALAQSTGLSVDNTEALGALSDVSLREDEIEQGRFDGAQIQAWLVNWADTSQHWLNFRGHLGELTRAGGGFRAELRGLTEALNRPLGRVYQKPCSAVLGDRTCRFKLTQEGYAQALPVQTVTDARRFVWEDFLSYDTDWFTRGRLEMLDGPATGLWGGIKSDRIIGTARVIELWQPIRGSVQSGMQIRLVAGCDKRVETCRLKFNNFANFQGFPDLPGEDWVVSVPSSSNVNSGGSRR</sequence>
<evidence type="ECO:0000259" key="1">
    <source>
        <dbReference type="Pfam" id="PF09356"/>
    </source>
</evidence>
<reference evidence="2 3" key="1">
    <citation type="submission" date="2018-09" db="EMBL/GenBank/DDBJ databases">
        <title>Genomic Encyclopedia of Archaeal and Bacterial Type Strains, Phase II (KMG-II): from individual species to whole genera.</title>
        <authorList>
            <person name="Goeker M."/>
        </authorList>
    </citation>
    <scope>NUCLEOTIDE SEQUENCE [LARGE SCALE GENOMIC DNA]</scope>
    <source>
        <strain evidence="2 3">DSM 11458</strain>
    </source>
</reference>
<gene>
    <name evidence="2" type="ORF">C8N30_3222</name>
</gene>
<dbReference type="OrthoDB" id="1633386at2"/>
<name>A0A420DIQ0_9RHOB</name>
<dbReference type="InterPro" id="IPR018964">
    <property type="entry name" value="Phage_phiJL001_Gp84_C"/>
</dbReference>
<dbReference type="Proteomes" id="UP000284407">
    <property type="component" value="Unassembled WGS sequence"/>
</dbReference>
<keyword evidence="3" id="KW-1185">Reference proteome</keyword>
<dbReference type="Pfam" id="PF09931">
    <property type="entry name" value="Phage_phiJL001_Gp84_N"/>
    <property type="match status" value="1"/>
</dbReference>
<dbReference type="InterPro" id="IPR011928">
    <property type="entry name" value="Phage_phiJL001_Gp84"/>
</dbReference>
<feature type="domain" description="Bacteriophage phiJL001 Gp84 C-terminal" evidence="1">
    <location>
        <begin position="196"/>
        <end position="278"/>
    </location>
</feature>
<accession>A0A420DIQ0</accession>
<protein>
    <submittedName>
        <fullName evidence="2">Putative phage protein (TIGR02218 family)</fullName>
    </submittedName>
</protein>
<dbReference type="NCBIfam" id="TIGR02218">
    <property type="entry name" value="phg_TIGR02218"/>
    <property type="match status" value="1"/>
</dbReference>
<dbReference type="STRING" id="1443111.Z949_1278"/>
<evidence type="ECO:0000313" key="3">
    <source>
        <dbReference type="Proteomes" id="UP000284407"/>
    </source>
</evidence>
<evidence type="ECO:0000313" key="2">
    <source>
        <dbReference type="EMBL" id="RKE94113.1"/>
    </source>
</evidence>
<dbReference type="EMBL" id="RAQK01000002">
    <property type="protein sequence ID" value="RKE94113.1"/>
    <property type="molecule type" value="Genomic_DNA"/>
</dbReference>
<organism evidence="2 3">
    <name type="scientific">Sulfitobacter guttiformis</name>
    <dbReference type="NCBI Taxonomy" id="74349"/>
    <lineage>
        <taxon>Bacteria</taxon>
        <taxon>Pseudomonadati</taxon>
        <taxon>Pseudomonadota</taxon>
        <taxon>Alphaproteobacteria</taxon>
        <taxon>Rhodobacterales</taxon>
        <taxon>Roseobacteraceae</taxon>
        <taxon>Sulfitobacter</taxon>
    </lineage>
</organism>
<dbReference type="Pfam" id="PF09356">
    <property type="entry name" value="Phage_BR0599"/>
    <property type="match status" value="1"/>
</dbReference>
<comment type="caution">
    <text evidence="2">The sequence shown here is derived from an EMBL/GenBank/DDBJ whole genome shotgun (WGS) entry which is preliminary data.</text>
</comment>
<dbReference type="RefSeq" id="WP_025061852.1">
    <property type="nucleotide sequence ID" value="NZ_RAQK01000002.1"/>
</dbReference>